<gene>
    <name evidence="1" type="ORF">BRAA08T32738Z</name>
</gene>
<name>A0A3P6C185_BRACM</name>
<organism evidence="1">
    <name type="scientific">Brassica campestris</name>
    <name type="common">Field mustard</name>
    <dbReference type="NCBI Taxonomy" id="3711"/>
    <lineage>
        <taxon>Eukaryota</taxon>
        <taxon>Viridiplantae</taxon>
        <taxon>Streptophyta</taxon>
        <taxon>Embryophyta</taxon>
        <taxon>Tracheophyta</taxon>
        <taxon>Spermatophyta</taxon>
        <taxon>Magnoliopsida</taxon>
        <taxon>eudicotyledons</taxon>
        <taxon>Gunneridae</taxon>
        <taxon>Pentapetalae</taxon>
        <taxon>rosids</taxon>
        <taxon>malvids</taxon>
        <taxon>Brassicales</taxon>
        <taxon>Brassicaceae</taxon>
        <taxon>Brassiceae</taxon>
        <taxon>Brassica</taxon>
    </lineage>
</organism>
<sequence>MSGLRINVAKSTVFAAGRGRRALEEAAASSGLSIS</sequence>
<dbReference type="EMBL" id="LR031575">
    <property type="protein sequence ID" value="VDD03261.1"/>
    <property type="molecule type" value="Genomic_DNA"/>
</dbReference>
<proteinExistence type="predicted"/>
<dbReference type="AlphaFoldDB" id="A0A3P6C185"/>
<evidence type="ECO:0000313" key="1">
    <source>
        <dbReference type="EMBL" id="VDD03261.1"/>
    </source>
</evidence>
<accession>A0A3P6C185</accession>
<reference evidence="1" key="1">
    <citation type="submission" date="2018-11" db="EMBL/GenBank/DDBJ databases">
        <authorList>
            <consortium name="Genoscope - CEA"/>
            <person name="William W."/>
        </authorList>
    </citation>
    <scope>NUCLEOTIDE SEQUENCE</scope>
</reference>
<protein>
    <submittedName>
        <fullName evidence="1">Uncharacterized protein</fullName>
    </submittedName>
</protein>